<accession>A0A4D6KBL7</accession>
<comment type="subunit">
    <text evidence="4">Monomer.</text>
</comment>
<dbReference type="Gene3D" id="3.40.630.50">
    <property type="entry name" value="AF0625-like"/>
    <property type="match status" value="1"/>
</dbReference>
<comment type="function">
    <text evidence="4">D-aminoacyl-tRNA deacylase with broad substrate specificity. By recycling D-aminoacyl-tRNA to D-amino acids and free tRNA molecules, this enzyme counteracts the toxicity associated with the formation of D-aminoacyl-tRNA entities in vivo.</text>
</comment>
<dbReference type="SUPFAM" id="SSF142535">
    <property type="entry name" value="AF0625-like"/>
    <property type="match status" value="1"/>
</dbReference>
<reference evidence="6 7" key="2">
    <citation type="submission" date="2019-04" db="EMBL/GenBank/DDBJ databases">
        <authorList>
            <person name="Yang S."/>
            <person name="Wei W."/>
        </authorList>
    </citation>
    <scope>NUCLEOTIDE SEQUENCE [LARGE SCALE GENOMIC DNA]</scope>
    <source>
        <strain evidence="7">ZP60</strain>
    </source>
</reference>
<proteinExistence type="inferred from homology"/>
<sequence length="453" mass="49035">MLAVVVSRSDSASEHVGERLLDLVEWTETVDEERPDGDGGGTVYRRDEIELRTFDSIHLDLESVATAFDDPDLLVFASRHAGETGPLLTAHHTGNFGPAEFGGADGVLARACPNAHRRVVEALESFAPEGYEVGMEATHHGPSVVGAPSMFVEVGSDEPQWDDADAARAVARAILALEDTEPDASRENGTRRHLVGFGGGHYAPRFERVRRETDWAIGHVGADWALDAMGDPRDNPDVIERAFEQSRADYALLEAERPALRETIEGLGYRVVDETWVRETSGVSLGLVDQLEAAIGPIDDGLRCGEPARNHDGEFVVWDPSGELLARASGIDRERTRAVVARTALAFDTEQNGTEVVGPVALPAPDDRDPIVEGLTAVLAPSYDEVVRDGDCLRARETAFDPSLAREHGVPEGPKFGQLSAGRSVEVDGETVDPADVVRERVDEFELAEVRSP</sequence>
<dbReference type="Gene3D" id="3.40.50.10700">
    <property type="entry name" value="AF0625-like"/>
    <property type="match status" value="1"/>
</dbReference>
<reference evidence="6 7" key="1">
    <citation type="submission" date="2019-04" db="EMBL/GenBank/DDBJ databases">
        <title>Complete genome sequence of Arthrobacter sp. ZXY-2 associated with effective atrazine degradation and salt adaptation.</title>
        <authorList>
            <person name="Zhao X."/>
        </authorList>
    </citation>
    <scope>NUCLEOTIDE SEQUENCE [LARGE SCALE GENOMIC DNA]</scope>
    <source>
        <strain evidence="7">ZP60</strain>
    </source>
</reference>
<evidence type="ECO:0000256" key="3">
    <source>
        <dbReference type="ARBA" id="ARBA00022833"/>
    </source>
</evidence>
<keyword evidence="1 4" id="KW-0479">Metal-binding</keyword>
<evidence type="ECO:0000313" key="7">
    <source>
        <dbReference type="Proteomes" id="UP000297053"/>
    </source>
</evidence>
<comment type="catalytic activity">
    <reaction evidence="4">
        <text>a D-aminoacyl-tRNA + H2O = a tRNA + a D-alpha-amino acid + H(+)</text>
        <dbReference type="Rhea" id="RHEA:13953"/>
        <dbReference type="Rhea" id="RHEA-COMP:10123"/>
        <dbReference type="Rhea" id="RHEA-COMP:10124"/>
        <dbReference type="ChEBI" id="CHEBI:15377"/>
        <dbReference type="ChEBI" id="CHEBI:15378"/>
        <dbReference type="ChEBI" id="CHEBI:59871"/>
        <dbReference type="ChEBI" id="CHEBI:78442"/>
        <dbReference type="ChEBI" id="CHEBI:79333"/>
        <dbReference type="EC" id="3.1.1.96"/>
    </reaction>
</comment>
<dbReference type="RefSeq" id="WP_015763881.1">
    <property type="nucleotide sequence ID" value="NZ_CP039375.1"/>
</dbReference>
<dbReference type="KEGG" id="halz:E5139_01950"/>
<evidence type="ECO:0000256" key="4">
    <source>
        <dbReference type="HAMAP-Rule" id="MF_00562"/>
    </source>
</evidence>
<evidence type="ECO:0000256" key="5">
    <source>
        <dbReference type="SAM" id="MobiDB-lite"/>
    </source>
</evidence>
<dbReference type="Pfam" id="PF04414">
    <property type="entry name" value="tRNA_deacylase"/>
    <property type="match status" value="1"/>
</dbReference>
<dbReference type="AlphaFoldDB" id="A0A4D6KBL7"/>
<dbReference type="GeneID" id="42177661"/>
<evidence type="ECO:0000256" key="2">
    <source>
        <dbReference type="ARBA" id="ARBA00022801"/>
    </source>
</evidence>
<comment type="cofactor">
    <cofactor evidence="4">
        <name>Zn(2+)</name>
        <dbReference type="ChEBI" id="CHEBI:29105"/>
    </cofactor>
    <text evidence="4">Binds 2 Zn(2+) ions per subunit.</text>
</comment>
<feature type="region of interest" description="Disordered" evidence="5">
    <location>
        <begin position="404"/>
        <end position="432"/>
    </location>
</feature>
<dbReference type="EMBL" id="CP039375">
    <property type="protein sequence ID" value="QCD64459.1"/>
    <property type="molecule type" value="Genomic_DNA"/>
</dbReference>
<comment type="catalytic activity">
    <reaction evidence="4">
        <text>glycyl-tRNA(Ala) + H2O = tRNA(Ala) + glycine + H(+)</text>
        <dbReference type="Rhea" id="RHEA:53744"/>
        <dbReference type="Rhea" id="RHEA-COMP:9657"/>
        <dbReference type="Rhea" id="RHEA-COMP:13640"/>
        <dbReference type="ChEBI" id="CHEBI:15377"/>
        <dbReference type="ChEBI" id="CHEBI:15378"/>
        <dbReference type="ChEBI" id="CHEBI:57305"/>
        <dbReference type="ChEBI" id="CHEBI:78442"/>
        <dbReference type="ChEBI" id="CHEBI:78522"/>
        <dbReference type="EC" id="3.1.1.96"/>
    </reaction>
</comment>
<keyword evidence="3 4" id="KW-0862">Zinc</keyword>
<dbReference type="HAMAP" id="MF_00562">
    <property type="entry name" value="Deacylase_DtdA"/>
    <property type="match status" value="1"/>
</dbReference>
<dbReference type="Proteomes" id="UP000297053">
    <property type="component" value="Chromosome"/>
</dbReference>
<dbReference type="InterPro" id="IPR018033">
    <property type="entry name" value="Deacylase_DtdA_archaea"/>
</dbReference>
<comment type="similarity">
    <text evidence="4">Belongs to the DtdA deacylase family.</text>
</comment>
<name>A0A4D6KBL7_9EURY</name>
<evidence type="ECO:0000313" key="6">
    <source>
        <dbReference type="EMBL" id="QCD64459.1"/>
    </source>
</evidence>
<dbReference type="GO" id="GO:0051499">
    <property type="term" value="F:D-aminoacyl-tRNA deacylase activity"/>
    <property type="evidence" value="ECO:0007669"/>
    <property type="project" value="UniProtKB-UniRule"/>
</dbReference>
<dbReference type="PANTHER" id="PTHR34667:SF1">
    <property type="entry name" value="D-AMINOACYL-TRNA DEACYLASE"/>
    <property type="match status" value="1"/>
</dbReference>
<protein>
    <recommendedName>
        <fullName evidence="4">D-aminoacyl-tRNA deacylase</fullName>
        <ecNumber evidence="4">3.1.1.96</ecNumber>
    </recommendedName>
</protein>
<dbReference type="InterPro" id="IPR007508">
    <property type="entry name" value="DtdA"/>
</dbReference>
<keyword evidence="2 4" id="KW-0378">Hydrolase</keyword>
<dbReference type="GO" id="GO:0008270">
    <property type="term" value="F:zinc ion binding"/>
    <property type="evidence" value="ECO:0007669"/>
    <property type="project" value="UniProtKB-UniRule"/>
</dbReference>
<gene>
    <name evidence="4" type="primary">dtdA</name>
    <name evidence="6" type="ORF">E5139_01950</name>
</gene>
<dbReference type="PANTHER" id="PTHR34667">
    <property type="entry name" value="D-AMINOACYL-TRNA DEACYLASE"/>
    <property type="match status" value="1"/>
</dbReference>
<dbReference type="OMA" id="MECTHHG"/>
<organism evidence="6 7">
    <name type="scientific">Halomicrobium mukohataei</name>
    <dbReference type="NCBI Taxonomy" id="57705"/>
    <lineage>
        <taxon>Archaea</taxon>
        <taxon>Methanobacteriati</taxon>
        <taxon>Methanobacteriota</taxon>
        <taxon>Stenosarchaea group</taxon>
        <taxon>Halobacteria</taxon>
        <taxon>Halobacteriales</taxon>
        <taxon>Haloarculaceae</taxon>
        <taxon>Halomicrobium</taxon>
    </lineage>
</organism>
<evidence type="ECO:0000256" key="1">
    <source>
        <dbReference type="ARBA" id="ARBA00022723"/>
    </source>
</evidence>
<dbReference type="EC" id="3.1.1.96" evidence="4"/>
<dbReference type="NCBIfam" id="NF011435">
    <property type="entry name" value="PRK14866.1-1"/>
    <property type="match status" value="1"/>
</dbReference>
<dbReference type="GO" id="GO:0019478">
    <property type="term" value="P:D-amino acid catabolic process"/>
    <property type="evidence" value="ECO:0007669"/>
    <property type="project" value="UniProtKB-UniRule"/>
</dbReference>